<dbReference type="SMART" id="SM00369">
    <property type="entry name" value="LRR_TYP"/>
    <property type="match status" value="4"/>
</dbReference>
<dbReference type="SUPFAM" id="SSF52058">
    <property type="entry name" value="L domain-like"/>
    <property type="match status" value="1"/>
</dbReference>
<keyword evidence="8" id="KW-1185">Reference proteome</keyword>
<evidence type="ECO:0000313" key="7">
    <source>
        <dbReference type="EnsemblMetazoa" id="XP_038047380.1"/>
    </source>
</evidence>
<dbReference type="SMART" id="SM00082">
    <property type="entry name" value="LRRCT"/>
    <property type="match status" value="1"/>
</dbReference>
<evidence type="ECO:0000259" key="6">
    <source>
        <dbReference type="SMART" id="SM00082"/>
    </source>
</evidence>
<dbReference type="InterPro" id="IPR000483">
    <property type="entry name" value="Cys-rich_flank_reg_C"/>
</dbReference>
<dbReference type="PANTHER" id="PTHR24366">
    <property type="entry name" value="IG(IMMUNOGLOBULIN) AND LRR(LEUCINE RICH REPEAT) DOMAINS"/>
    <property type="match status" value="1"/>
</dbReference>
<dbReference type="InterPro" id="IPR001611">
    <property type="entry name" value="Leu-rich_rpt"/>
</dbReference>
<dbReference type="Proteomes" id="UP000887568">
    <property type="component" value="Unplaced"/>
</dbReference>
<dbReference type="EnsemblMetazoa" id="XM_038191452.1">
    <property type="protein sequence ID" value="XP_038047380.1"/>
    <property type="gene ID" value="LOC119721389"/>
</dbReference>
<dbReference type="RefSeq" id="XP_038047380.1">
    <property type="nucleotide sequence ID" value="XM_038191452.1"/>
</dbReference>
<dbReference type="InterPro" id="IPR032675">
    <property type="entry name" value="LRR_dom_sf"/>
</dbReference>
<reference evidence="7" key="1">
    <citation type="submission" date="2022-11" db="UniProtKB">
        <authorList>
            <consortium name="EnsemblMetazoa"/>
        </authorList>
    </citation>
    <scope>IDENTIFICATION</scope>
</reference>
<keyword evidence="3" id="KW-0677">Repeat</keyword>
<feature type="transmembrane region" description="Helical" evidence="4">
    <location>
        <begin position="330"/>
        <end position="350"/>
    </location>
</feature>
<evidence type="ECO:0000313" key="8">
    <source>
        <dbReference type="Proteomes" id="UP000887568"/>
    </source>
</evidence>
<feature type="chain" id="PRO_5037068334" description="LRRCT domain-containing protein" evidence="5">
    <location>
        <begin position="26"/>
        <end position="394"/>
    </location>
</feature>
<dbReference type="Gene3D" id="3.80.10.10">
    <property type="entry name" value="Ribonuclease Inhibitor"/>
    <property type="match status" value="2"/>
</dbReference>
<dbReference type="PANTHER" id="PTHR24366:SF161">
    <property type="entry name" value="TIR DOMAIN-CONTAINING PROTEIN"/>
    <property type="match status" value="1"/>
</dbReference>
<dbReference type="OrthoDB" id="1574204at2759"/>
<feature type="signal peptide" evidence="5">
    <location>
        <begin position="1"/>
        <end position="25"/>
    </location>
</feature>
<evidence type="ECO:0000256" key="5">
    <source>
        <dbReference type="SAM" id="SignalP"/>
    </source>
</evidence>
<feature type="domain" description="LRRCT" evidence="6">
    <location>
        <begin position="264"/>
        <end position="314"/>
    </location>
</feature>
<dbReference type="Pfam" id="PF00560">
    <property type="entry name" value="LRR_1"/>
    <property type="match status" value="1"/>
</dbReference>
<keyword evidence="2 5" id="KW-0732">Signal</keyword>
<dbReference type="InterPro" id="IPR003591">
    <property type="entry name" value="Leu-rich_rpt_typical-subtyp"/>
</dbReference>
<accession>A0A913Z931</accession>
<organism evidence="7 8">
    <name type="scientific">Patiria miniata</name>
    <name type="common">Bat star</name>
    <name type="synonym">Asterina miniata</name>
    <dbReference type="NCBI Taxonomy" id="46514"/>
    <lineage>
        <taxon>Eukaryota</taxon>
        <taxon>Metazoa</taxon>
        <taxon>Echinodermata</taxon>
        <taxon>Eleutherozoa</taxon>
        <taxon>Asterozoa</taxon>
        <taxon>Asteroidea</taxon>
        <taxon>Valvatacea</taxon>
        <taxon>Valvatida</taxon>
        <taxon>Asterinidae</taxon>
        <taxon>Patiria</taxon>
    </lineage>
</organism>
<keyword evidence="1" id="KW-0433">Leucine-rich repeat</keyword>
<sequence>MACQYTSFIFSLVVTLSLLAGAVQAETCRLPTRPRKCSCSGTALKCNRWPTWEKVAQNTTSLTISGETTVTELTTDNKPSKALPHLTALILTGNNISYIEEGWFSQTVFAALEEIILDQNKLTPNDTQRMFADVSTNLRLLSLTKAFLNVTPDDYVHNLTNIFTDVHLTKLRELRLDGNNIGFLSPFVQESSVLTFQELQRFTLHKSSLLAIRSGTFQQKVFPKLQYLDLSNNELVNIDKSVVELDFESFSNVQQDLTIDLSGNPFYCNCRLADFQAWLNATNLVLDKENVTCGDAVDESERHKPVLGSSLPCGPKPEEIDIDNELRPSYIILSVILALVGVLALIVLYMRRNDIKDYFVDLYTTTKEAFNSRQGYDDINRVRRDTPEMAPTEV</sequence>
<name>A0A913Z931_PATMI</name>
<keyword evidence="4" id="KW-1133">Transmembrane helix</keyword>
<keyword evidence="4" id="KW-0472">Membrane</keyword>
<evidence type="ECO:0000256" key="4">
    <source>
        <dbReference type="SAM" id="Phobius"/>
    </source>
</evidence>
<protein>
    <recommendedName>
        <fullName evidence="6">LRRCT domain-containing protein</fullName>
    </recommendedName>
</protein>
<keyword evidence="4" id="KW-0812">Transmembrane</keyword>
<dbReference type="PROSITE" id="PS51450">
    <property type="entry name" value="LRR"/>
    <property type="match status" value="1"/>
</dbReference>
<proteinExistence type="predicted"/>
<dbReference type="GeneID" id="119721389"/>
<dbReference type="AlphaFoldDB" id="A0A913Z931"/>
<evidence type="ECO:0000256" key="2">
    <source>
        <dbReference type="ARBA" id="ARBA00022729"/>
    </source>
</evidence>
<evidence type="ECO:0000256" key="1">
    <source>
        <dbReference type="ARBA" id="ARBA00022614"/>
    </source>
</evidence>
<evidence type="ECO:0000256" key="3">
    <source>
        <dbReference type="ARBA" id="ARBA00022737"/>
    </source>
</evidence>
<dbReference type="OMA" id="SRALYNY"/>